<dbReference type="PANTHER" id="PTHR38030:SF2">
    <property type="entry name" value="PROTOPORPHYRINOGEN IX DEHYDROGENASE [QUINONE]"/>
    <property type="match status" value="1"/>
</dbReference>
<comment type="catalytic activity">
    <reaction evidence="7">
        <text>protoporphyrinogen IX + 3 a ubiquinone = protoporphyrin IX + 3 a ubiquinol</text>
        <dbReference type="Rhea" id="RHEA:63936"/>
        <dbReference type="Rhea" id="RHEA-COMP:9565"/>
        <dbReference type="Rhea" id="RHEA-COMP:9566"/>
        <dbReference type="ChEBI" id="CHEBI:16389"/>
        <dbReference type="ChEBI" id="CHEBI:17976"/>
        <dbReference type="ChEBI" id="CHEBI:57306"/>
        <dbReference type="ChEBI" id="CHEBI:57307"/>
    </reaction>
</comment>
<evidence type="ECO:0000256" key="6">
    <source>
        <dbReference type="ARBA" id="ARBA00023244"/>
    </source>
</evidence>
<comment type="subcellular location">
    <subcellularLocation>
        <location evidence="7">Cell membrane</location>
        <topology evidence="7">Peripheral membrane protein</topology>
    </subcellularLocation>
</comment>
<keyword evidence="4 7" id="KW-0560">Oxidoreductase</keyword>
<comment type="cofactor">
    <cofactor evidence="7">
        <name>FMN</name>
        <dbReference type="ChEBI" id="CHEBI:58210"/>
    </cofactor>
    <text evidence="7">Binds 1 FMN non-covalently per subunit.</text>
</comment>
<organism evidence="9 10">
    <name type="scientific">Shewanella corallii</name>
    <dbReference type="NCBI Taxonomy" id="560080"/>
    <lineage>
        <taxon>Bacteria</taxon>
        <taxon>Pseudomonadati</taxon>
        <taxon>Pseudomonadota</taxon>
        <taxon>Gammaproteobacteria</taxon>
        <taxon>Alteromonadales</taxon>
        <taxon>Shewanellaceae</taxon>
        <taxon>Shewanella</taxon>
    </lineage>
</organism>
<comment type="catalytic activity">
    <reaction evidence="7">
        <text>protoporphyrinogen IX + 3 a quinone = protoporphyrin IX + 3 a quinol</text>
        <dbReference type="Rhea" id="RHEA:65032"/>
        <dbReference type="ChEBI" id="CHEBI:24646"/>
        <dbReference type="ChEBI" id="CHEBI:57306"/>
        <dbReference type="ChEBI" id="CHEBI:57307"/>
        <dbReference type="ChEBI" id="CHEBI:132124"/>
        <dbReference type="EC" id="1.3.5.3"/>
    </reaction>
</comment>
<evidence type="ECO:0000256" key="3">
    <source>
        <dbReference type="ARBA" id="ARBA00022741"/>
    </source>
</evidence>
<evidence type="ECO:0000256" key="1">
    <source>
        <dbReference type="ARBA" id="ARBA00022630"/>
    </source>
</evidence>
<comment type="similarity">
    <text evidence="7">Belongs to the HemG family.</text>
</comment>
<dbReference type="RefSeq" id="WP_248937721.1">
    <property type="nucleotide sequence ID" value="NZ_JAKIKT010000013.1"/>
</dbReference>
<evidence type="ECO:0000256" key="7">
    <source>
        <dbReference type="HAMAP-Rule" id="MF_00853"/>
    </source>
</evidence>
<evidence type="ECO:0000256" key="4">
    <source>
        <dbReference type="ARBA" id="ARBA00023002"/>
    </source>
</evidence>
<dbReference type="SUPFAM" id="SSF52218">
    <property type="entry name" value="Flavoproteins"/>
    <property type="match status" value="1"/>
</dbReference>
<dbReference type="Gene3D" id="3.40.50.360">
    <property type="match status" value="1"/>
</dbReference>
<evidence type="ECO:0000313" key="9">
    <source>
        <dbReference type="EMBL" id="MCL2916321.1"/>
    </source>
</evidence>
<evidence type="ECO:0000259" key="8">
    <source>
        <dbReference type="Pfam" id="PF12724"/>
    </source>
</evidence>
<comment type="function">
    <text evidence="7">Catalyzes the 6-electron oxidation of protoporphyrinogen IX to form protoporphyrin IX; under anaerobic conditions uses menaquinone as an electron acceptor, under aerobic conditions uses ubiquinone as an electron acceptor.</text>
</comment>
<accession>A0ABT0NEM6</accession>
<evidence type="ECO:0000256" key="2">
    <source>
        <dbReference type="ARBA" id="ARBA00022643"/>
    </source>
</evidence>
<feature type="domain" description="Flavodoxin" evidence="8">
    <location>
        <begin position="5"/>
        <end position="153"/>
    </location>
</feature>
<keyword evidence="5" id="KW-0472">Membrane</keyword>
<evidence type="ECO:0000313" key="10">
    <source>
        <dbReference type="Proteomes" id="UP001202831"/>
    </source>
</evidence>
<reference evidence="9 10" key="1">
    <citation type="submission" date="2022-01" db="EMBL/GenBank/DDBJ databases">
        <title>Whole genome-based taxonomy of the Shewanellaceae.</title>
        <authorList>
            <person name="Martin-Rodriguez A.J."/>
        </authorList>
    </citation>
    <scope>NUCLEOTIDE SEQUENCE [LARGE SCALE GENOMIC DNA]</scope>
    <source>
        <strain evidence="9 10">DSM 21332</strain>
    </source>
</reference>
<dbReference type="InterPro" id="IPR026816">
    <property type="entry name" value="Flavodoxin_dom"/>
</dbReference>
<dbReference type="NCBIfam" id="NF008316">
    <property type="entry name" value="PRK11104.1"/>
    <property type="match status" value="1"/>
</dbReference>
<dbReference type="EC" id="1.3.5.3" evidence="7"/>
<dbReference type="PROSITE" id="PS00201">
    <property type="entry name" value="FLAVODOXIN"/>
    <property type="match status" value="1"/>
</dbReference>
<comment type="catalytic activity">
    <reaction evidence="7">
        <text>protoporphyrinogen IX + 3 a menaquinone = protoporphyrin IX + 3 a menaquinol</text>
        <dbReference type="Rhea" id="RHEA:27409"/>
        <dbReference type="Rhea" id="RHEA-COMP:9537"/>
        <dbReference type="Rhea" id="RHEA-COMP:9539"/>
        <dbReference type="ChEBI" id="CHEBI:16374"/>
        <dbReference type="ChEBI" id="CHEBI:18151"/>
        <dbReference type="ChEBI" id="CHEBI:57306"/>
        <dbReference type="ChEBI" id="CHEBI:57307"/>
        <dbReference type="EC" id="1.3.5.3"/>
    </reaction>
</comment>
<dbReference type="EMBL" id="JAKIKT010000013">
    <property type="protein sequence ID" value="MCL2916321.1"/>
    <property type="molecule type" value="Genomic_DNA"/>
</dbReference>
<keyword evidence="1 7" id="KW-0285">Flavoprotein</keyword>
<proteinExistence type="inferred from homology"/>
<name>A0ABT0NEM6_9GAMM</name>
<dbReference type="Proteomes" id="UP001202831">
    <property type="component" value="Unassembled WGS sequence"/>
</dbReference>
<comment type="pathway">
    <text evidence="7">Porphyrin-containing compound metabolism; protoporphyrin-IX biosynthesis; protoporphyrin-IX from protoporphyrinogen-IX: step 1/1.</text>
</comment>
<protein>
    <recommendedName>
        <fullName evidence="7">Protoporphyrinogen IX dehydrogenase [quinone]</fullName>
        <ecNumber evidence="7">1.3.5.3</ecNumber>
    </recommendedName>
    <alternativeName>
        <fullName evidence="7">Protoporphyrinogen IX dehydrogenase [menaquinone]</fullName>
    </alternativeName>
    <alternativeName>
        <fullName evidence="7">Protoporphyrinogen IX dehydrogenase [ubiquinone]</fullName>
    </alternativeName>
    <alternativeName>
        <fullName evidence="7">Protoporphyrinogen oxidase</fullName>
        <shortName evidence="7">PPO</shortName>
    </alternativeName>
</protein>
<sequence>MKSVLVLYFSRGGHTAKIAQAIAARIRHQGHECDVLNINDGTEPQWDKYDTLVLGACVLYGTYHKSVFAFVQKYQQQLSAKPNSFFCVNVVARKPEKRVLENNKYLQKFLMMSPWQPGDLKIIPGKVDYPSWPWYDRLAIQLIMKMTDGPTDPKSVIDYTDWQDLDVYADHLLTL</sequence>
<dbReference type="GO" id="GO:0016491">
    <property type="term" value="F:oxidoreductase activity"/>
    <property type="evidence" value="ECO:0007669"/>
    <property type="project" value="UniProtKB-KW"/>
</dbReference>
<gene>
    <name evidence="7 9" type="primary">hemG</name>
    <name evidence="9" type="ORF">L2725_21530</name>
</gene>
<dbReference type="InterPro" id="IPR052200">
    <property type="entry name" value="Protoporphyrinogen_IX_DH"/>
</dbReference>
<dbReference type="InterPro" id="IPR044264">
    <property type="entry name" value="HemG"/>
</dbReference>
<dbReference type="InterPro" id="IPR029039">
    <property type="entry name" value="Flavoprotein-like_sf"/>
</dbReference>
<comment type="caution">
    <text evidence="9">The sequence shown here is derived from an EMBL/GenBank/DDBJ whole genome shotgun (WGS) entry which is preliminary data.</text>
</comment>
<dbReference type="HAMAP" id="MF_00853">
    <property type="entry name" value="HemG"/>
    <property type="match status" value="1"/>
</dbReference>
<dbReference type="PANTHER" id="PTHR38030">
    <property type="entry name" value="PROTOPORPHYRINOGEN IX DEHYDROGENASE [MENAQUINONE]"/>
    <property type="match status" value="1"/>
</dbReference>
<dbReference type="InterPro" id="IPR001226">
    <property type="entry name" value="Flavodoxin_CS"/>
</dbReference>
<keyword evidence="6 7" id="KW-0627">Porphyrin biosynthesis</keyword>
<keyword evidence="10" id="KW-1185">Reference proteome</keyword>
<evidence type="ECO:0000256" key="5">
    <source>
        <dbReference type="ARBA" id="ARBA00023136"/>
    </source>
</evidence>
<keyword evidence="7" id="KW-1003">Cell membrane</keyword>
<keyword evidence="2 7" id="KW-0288">FMN</keyword>
<dbReference type="Pfam" id="PF12724">
    <property type="entry name" value="Flavodoxin_5"/>
    <property type="match status" value="1"/>
</dbReference>
<keyword evidence="3 7" id="KW-0547">Nucleotide-binding</keyword>